<protein>
    <submittedName>
        <fullName evidence="3">Uncharacterized protein</fullName>
    </submittedName>
</protein>
<organism evidence="3 4">
    <name type="scientific">Cohnella cellulosilytica</name>
    <dbReference type="NCBI Taxonomy" id="986710"/>
    <lineage>
        <taxon>Bacteria</taxon>
        <taxon>Bacillati</taxon>
        <taxon>Bacillota</taxon>
        <taxon>Bacilli</taxon>
        <taxon>Bacillales</taxon>
        <taxon>Paenibacillaceae</taxon>
        <taxon>Cohnella</taxon>
    </lineage>
</organism>
<dbReference type="Proteomes" id="UP001596378">
    <property type="component" value="Unassembled WGS sequence"/>
</dbReference>
<proteinExistence type="predicted"/>
<feature type="signal peptide" evidence="2">
    <location>
        <begin position="1"/>
        <end position="22"/>
    </location>
</feature>
<name>A0ABW2FA40_9BACL</name>
<comment type="caution">
    <text evidence="3">The sequence shown here is derived from an EMBL/GenBank/DDBJ whole genome shotgun (WGS) entry which is preliminary data.</text>
</comment>
<gene>
    <name evidence="3" type="ORF">ACFQMJ_16335</name>
</gene>
<evidence type="ECO:0000313" key="3">
    <source>
        <dbReference type="EMBL" id="MFC7150096.1"/>
    </source>
</evidence>
<evidence type="ECO:0000256" key="2">
    <source>
        <dbReference type="SAM" id="SignalP"/>
    </source>
</evidence>
<keyword evidence="4" id="KW-1185">Reference proteome</keyword>
<reference evidence="4" key="1">
    <citation type="journal article" date="2019" name="Int. J. Syst. Evol. Microbiol.">
        <title>The Global Catalogue of Microorganisms (GCM) 10K type strain sequencing project: providing services to taxonomists for standard genome sequencing and annotation.</title>
        <authorList>
            <consortium name="The Broad Institute Genomics Platform"/>
            <consortium name="The Broad Institute Genome Sequencing Center for Infectious Disease"/>
            <person name="Wu L."/>
            <person name="Ma J."/>
        </authorList>
    </citation>
    <scope>NUCLEOTIDE SEQUENCE [LARGE SCALE GENOMIC DNA]</scope>
    <source>
        <strain evidence="4">KCTC 12907</strain>
    </source>
</reference>
<keyword evidence="2" id="KW-0732">Signal</keyword>
<evidence type="ECO:0000256" key="1">
    <source>
        <dbReference type="SAM" id="MobiDB-lite"/>
    </source>
</evidence>
<feature type="compositionally biased region" description="Low complexity" evidence="1">
    <location>
        <begin position="39"/>
        <end position="65"/>
    </location>
</feature>
<sequence length="237" mass="25630">MRSKPPLLAAVLLAVLLAGCGADNKNGATDAPITFPPTSSLGSGPEASSSGVPSAEPSNNAPNPSTDKEQPSDARVKELALETVGYLRERDLGSLVTLIDPEQGLRFSPYPFVNVDTDLSFKPDAFPTFKDENKLKWGEADGSGEPIELTFRDYYEQFVYTKDFADAPQVSVNKIVGTGNAIFNVPEVYPGASYVEFYFPGFDEELNGMDWQSLVLVFAPGGDDWQLAGIVHGQWTI</sequence>
<dbReference type="RefSeq" id="WP_378046140.1">
    <property type="nucleotide sequence ID" value="NZ_JBHMDN010000010.1"/>
</dbReference>
<accession>A0ABW2FA40</accession>
<evidence type="ECO:0000313" key="4">
    <source>
        <dbReference type="Proteomes" id="UP001596378"/>
    </source>
</evidence>
<dbReference type="PROSITE" id="PS51257">
    <property type="entry name" value="PROKAR_LIPOPROTEIN"/>
    <property type="match status" value="1"/>
</dbReference>
<feature type="region of interest" description="Disordered" evidence="1">
    <location>
        <begin position="26"/>
        <end position="73"/>
    </location>
</feature>
<feature type="chain" id="PRO_5047382946" evidence="2">
    <location>
        <begin position="23"/>
        <end position="237"/>
    </location>
</feature>
<dbReference type="EMBL" id="JBHTAI010000009">
    <property type="protein sequence ID" value="MFC7150096.1"/>
    <property type="molecule type" value="Genomic_DNA"/>
</dbReference>